<feature type="binding site" evidence="13">
    <location>
        <position position="93"/>
    </location>
    <ligand>
        <name>Mg(2+)</name>
        <dbReference type="ChEBI" id="CHEBI:18420"/>
    </ligand>
</feature>
<dbReference type="GO" id="GO:0000287">
    <property type="term" value="F:magnesium ion binding"/>
    <property type="evidence" value="ECO:0007669"/>
    <property type="project" value="UniProtKB-UniRule"/>
</dbReference>
<evidence type="ECO:0000256" key="7">
    <source>
        <dbReference type="ARBA" id="ARBA00022801"/>
    </source>
</evidence>
<evidence type="ECO:0000256" key="12">
    <source>
        <dbReference type="ARBA" id="ARBA00029523"/>
    </source>
</evidence>
<keyword evidence="9 13" id="KW-0233">DNA recombination</keyword>
<dbReference type="HOGENOM" id="CLU_096340_0_1_9"/>
<dbReference type="GO" id="GO:0007059">
    <property type="term" value="P:chromosome segregation"/>
    <property type="evidence" value="ECO:0007669"/>
    <property type="project" value="UniProtKB-UniRule"/>
</dbReference>
<dbReference type="GO" id="GO:0003676">
    <property type="term" value="F:nucleic acid binding"/>
    <property type="evidence" value="ECO:0007669"/>
    <property type="project" value="InterPro"/>
</dbReference>
<dbReference type="InterPro" id="IPR011335">
    <property type="entry name" value="Restrct_endonuc-II-like"/>
</dbReference>
<dbReference type="KEGG" id="eac:EAL2_c15410"/>
<dbReference type="Gene3D" id="3.40.1350.10">
    <property type="match status" value="1"/>
</dbReference>
<keyword evidence="7 13" id="KW-0378">Hydrolase</keyword>
<keyword evidence="6 13" id="KW-0227">DNA damage</keyword>
<evidence type="ECO:0000313" key="15">
    <source>
        <dbReference type="Proteomes" id="UP000019591"/>
    </source>
</evidence>
<dbReference type="Pfam" id="PF03838">
    <property type="entry name" value="RecU"/>
    <property type="match status" value="1"/>
</dbReference>
<evidence type="ECO:0000256" key="1">
    <source>
        <dbReference type="ARBA" id="ARBA00004496"/>
    </source>
</evidence>
<dbReference type="Proteomes" id="UP000019591">
    <property type="component" value="Chromosome"/>
</dbReference>
<evidence type="ECO:0000256" key="5">
    <source>
        <dbReference type="ARBA" id="ARBA00022759"/>
    </source>
</evidence>
<accession>W8U7H5</accession>
<evidence type="ECO:0000256" key="9">
    <source>
        <dbReference type="ARBA" id="ARBA00023172"/>
    </source>
</evidence>
<dbReference type="AlphaFoldDB" id="W8U7H5"/>
<name>W8U7H5_PEPAC</name>
<comment type="cofactor">
    <cofactor evidence="13">
        <name>Mg(2+)</name>
        <dbReference type="ChEBI" id="CHEBI:18420"/>
    </cofactor>
    <text evidence="13">Binds 1 Mg(2+) ion per subunit.</text>
</comment>
<dbReference type="STRING" id="1286171.EAL2_c15410"/>
<proteinExistence type="inferred from homology"/>
<comment type="similarity">
    <text evidence="11 13">Belongs to the RecU family.</text>
</comment>
<evidence type="ECO:0000313" key="14">
    <source>
        <dbReference type="EMBL" id="AHM56836.1"/>
    </source>
</evidence>
<evidence type="ECO:0000256" key="3">
    <source>
        <dbReference type="ARBA" id="ARBA00022722"/>
    </source>
</evidence>
<dbReference type="OrthoDB" id="9783592at2"/>
<sequence>MTRWKSFGHKGDMTENLIEHVNGIYERKGIALITKMPVPVKVTKIGSGRIVEAYFEKRSTVDYYGICQGHSICFDVKETDRSYLPLQNIHEHQLEYMLKFKAQGGFSFVICNFKKEGKYFLIPIELVDSYWKNAAGGGRKSIPMDAIDYRYEIPSQSGLPDYIATLGIYINEPR</sequence>
<dbReference type="eggNOG" id="COG3331">
    <property type="taxonomic scope" value="Bacteria"/>
</dbReference>
<gene>
    <name evidence="13 14" type="primary">recU</name>
    <name evidence="14" type="ORF">EAL2_c15410</name>
</gene>
<dbReference type="PIRSF" id="PIRSF037785">
    <property type="entry name" value="RecU"/>
    <property type="match status" value="1"/>
</dbReference>
<keyword evidence="8 13" id="KW-0460">Magnesium</keyword>
<dbReference type="GO" id="GO:0005737">
    <property type="term" value="C:cytoplasm"/>
    <property type="evidence" value="ECO:0007669"/>
    <property type="project" value="UniProtKB-SubCell"/>
</dbReference>
<evidence type="ECO:0000256" key="13">
    <source>
        <dbReference type="HAMAP-Rule" id="MF_00130"/>
    </source>
</evidence>
<feature type="binding site" evidence="13">
    <location>
        <position position="60"/>
    </location>
    <ligand>
        <name>Mg(2+)</name>
        <dbReference type="ChEBI" id="CHEBI:18420"/>
    </ligand>
</feature>
<evidence type="ECO:0000256" key="6">
    <source>
        <dbReference type="ARBA" id="ARBA00022763"/>
    </source>
</evidence>
<feature type="site" description="Transition state stabilizer" evidence="13">
    <location>
        <position position="77"/>
    </location>
</feature>
<dbReference type="GO" id="GO:0006281">
    <property type="term" value="P:DNA repair"/>
    <property type="evidence" value="ECO:0007669"/>
    <property type="project" value="UniProtKB-UniRule"/>
</dbReference>
<dbReference type="EC" id="3.1.21.10" evidence="13"/>
<evidence type="ECO:0000256" key="4">
    <source>
        <dbReference type="ARBA" id="ARBA00022723"/>
    </source>
</evidence>
<dbReference type="EMBL" id="CP007452">
    <property type="protein sequence ID" value="AHM56836.1"/>
    <property type="molecule type" value="Genomic_DNA"/>
</dbReference>
<dbReference type="GO" id="GO:0008821">
    <property type="term" value="F:crossover junction DNA endonuclease activity"/>
    <property type="evidence" value="ECO:0007669"/>
    <property type="project" value="UniProtKB-EC"/>
</dbReference>
<keyword evidence="4 13" id="KW-0479">Metal-binding</keyword>
<dbReference type="InterPro" id="IPR004612">
    <property type="entry name" value="Resolv_RecU"/>
</dbReference>
<feature type="binding site" evidence="13">
    <location>
        <position position="62"/>
    </location>
    <ligand>
        <name>Mg(2+)</name>
        <dbReference type="ChEBI" id="CHEBI:18420"/>
    </ligand>
</feature>
<evidence type="ECO:0000256" key="8">
    <source>
        <dbReference type="ARBA" id="ARBA00022842"/>
    </source>
</evidence>
<reference evidence="14 15" key="1">
    <citation type="journal article" date="2014" name="Genome Announc.">
        <title>Complete Genome Sequence of Amino Acid-Utilizing Eubacterium acidaminophilum al-2 (DSM 3953).</title>
        <authorList>
            <person name="Poehlein A."/>
            <person name="Andreesen J.R."/>
            <person name="Daniel R."/>
        </authorList>
    </citation>
    <scope>NUCLEOTIDE SEQUENCE [LARGE SCALE GENOMIC DNA]</scope>
    <source>
        <strain evidence="14 15">DSM 3953</strain>
    </source>
</reference>
<dbReference type="InterPro" id="IPR011856">
    <property type="entry name" value="tRNA_endonuc-like_dom_sf"/>
</dbReference>
<keyword evidence="2 13" id="KW-0963">Cytoplasm</keyword>
<keyword evidence="15" id="KW-1185">Reference proteome</keyword>
<keyword evidence="10 13" id="KW-0234">DNA repair</keyword>
<organism evidence="14 15">
    <name type="scientific">Peptoclostridium acidaminophilum DSM 3953</name>
    <dbReference type="NCBI Taxonomy" id="1286171"/>
    <lineage>
        <taxon>Bacteria</taxon>
        <taxon>Bacillati</taxon>
        <taxon>Bacillota</taxon>
        <taxon>Clostridia</taxon>
        <taxon>Peptostreptococcales</taxon>
        <taxon>Peptoclostridiaceae</taxon>
        <taxon>Peptoclostridium</taxon>
    </lineage>
</organism>
<dbReference type="HAMAP" id="MF_00130">
    <property type="entry name" value="RecU"/>
    <property type="match status" value="1"/>
</dbReference>
<feature type="binding site" evidence="13">
    <location>
        <position position="75"/>
    </location>
    <ligand>
        <name>Mg(2+)</name>
        <dbReference type="ChEBI" id="CHEBI:18420"/>
    </ligand>
</feature>
<comment type="catalytic activity">
    <reaction evidence="13">
        <text>Endonucleolytic cleavage at a junction such as a reciprocal single-stranded crossover between two homologous DNA duplexes (Holliday junction).</text>
        <dbReference type="EC" id="3.1.21.10"/>
    </reaction>
</comment>
<keyword evidence="5 13" id="KW-0255">Endonuclease</keyword>
<evidence type="ECO:0000256" key="10">
    <source>
        <dbReference type="ARBA" id="ARBA00023204"/>
    </source>
</evidence>
<dbReference type="PATRIC" id="fig|1286171.3.peg.1491"/>
<dbReference type="CDD" id="cd22354">
    <property type="entry name" value="RecU-like"/>
    <property type="match status" value="1"/>
</dbReference>
<keyword evidence="3 13" id="KW-0540">Nuclease</keyword>
<comment type="subcellular location">
    <subcellularLocation>
        <location evidence="1 13">Cytoplasm</location>
    </subcellularLocation>
</comment>
<evidence type="ECO:0000256" key="2">
    <source>
        <dbReference type="ARBA" id="ARBA00022490"/>
    </source>
</evidence>
<comment type="function">
    <text evidence="13">Endonuclease that resolves Holliday junction intermediates in genetic recombination. Cleaves mobile four-strand junctions by introducing symmetrical nicks in paired strands. Promotes annealing of linear ssDNA with homologous dsDNA. Required for DNA repair, homologous recombination and chromosome segregation.</text>
</comment>
<evidence type="ECO:0000256" key="11">
    <source>
        <dbReference type="ARBA" id="ARBA00023447"/>
    </source>
</evidence>
<dbReference type="GO" id="GO:0006310">
    <property type="term" value="P:DNA recombination"/>
    <property type="evidence" value="ECO:0007669"/>
    <property type="project" value="UniProtKB-UniRule"/>
</dbReference>
<dbReference type="SUPFAM" id="SSF52980">
    <property type="entry name" value="Restriction endonuclease-like"/>
    <property type="match status" value="1"/>
</dbReference>
<dbReference type="RefSeq" id="WP_025435815.1">
    <property type="nucleotide sequence ID" value="NZ_CP007452.1"/>
</dbReference>
<protein>
    <recommendedName>
        <fullName evidence="12 13">Holliday junction resolvase RecU</fullName>
        <ecNumber evidence="13">3.1.21.10</ecNumber>
    </recommendedName>
    <alternativeName>
        <fullName evidence="13">Recombination protein U homolog</fullName>
    </alternativeName>
</protein>